<proteinExistence type="predicted"/>
<name>R1H795_9GAMM</name>
<dbReference type="PATRIC" id="fig|1268236.3.peg.848"/>
<evidence type="ECO:0000313" key="2">
    <source>
        <dbReference type="Proteomes" id="UP000013526"/>
    </source>
</evidence>
<accession>R1H795</accession>
<dbReference type="Pfam" id="PF11993">
    <property type="entry name" value="VC2046"/>
    <property type="match status" value="1"/>
</dbReference>
<comment type="caution">
    <text evidence="1">The sequence shown here is derived from an EMBL/GenBank/DDBJ whole genome shotgun (WGS) entry which is preliminary data.</text>
</comment>
<evidence type="ECO:0000313" key="1">
    <source>
        <dbReference type="EMBL" id="EOD56356.1"/>
    </source>
</evidence>
<dbReference type="EMBL" id="AQGQ01000014">
    <property type="protein sequence ID" value="EOD56356.1"/>
    <property type="molecule type" value="Genomic_DNA"/>
</dbReference>
<dbReference type="AlphaFoldDB" id="R1H795"/>
<protein>
    <submittedName>
        <fullName evidence="1">Uncharacterized protein</fullName>
    </submittedName>
</protein>
<organism evidence="1 2">
    <name type="scientific">Aeromonas molluscorum 848</name>
    <dbReference type="NCBI Taxonomy" id="1268236"/>
    <lineage>
        <taxon>Bacteria</taxon>
        <taxon>Pseudomonadati</taxon>
        <taxon>Pseudomonadota</taxon>
        <taxon>Gammaproteobacteria</taxon>
        <taxon>Aeromonadales</taxon>
        <taxon>Aeromonadaceae</taxon>
        <taxon>Aeromonas</taxon>
    </lineage>
</organism>
<keyword evidence="2" id="KW-1185">Reference proteome</keyword>
<gene>
    <name evidence="1" type="ORF">G113_04246</name>
</gene>
<sequence length="184" mass="20520">MLPITGNLSQTRLVMLPNTIRERLLVDEGQLGQRLNQDLLRGDRADFRLHLALLTEAVEEQPWFDEALSSPEAKIDWRARFGLAPVTPLQADEVADSSHLTERLQQGGSMVDARLWLALNPPPLVGRQAVLDQGVLDNLSALGRARAAAHWQLANKGRESHPLVMLPLLDRLAQGVDARLHWRS</sequence>
<reference evidence="1 2" key="1">
    <citation type="journal article" date="2013" name="Genome Announc.">
        <title>Draft Genome Sequence of Aeromonas molluscorum Strain 848TT, Isolated from Bivalve Molluscs.</title>
        <authorList>
            <person name="Spataro N."/>
            <person name="Farfan M."/>
            <person name="Albarral V."/>
            <person name="Sanglas A."/>
            <person name="Loren J.G."/>
            <person name="Fuste M.C."/>
            <person name="Bosch E."/>
        </authorList>
    </citation>
    <scope>NUCLEOTIDE SEQUENCE [LARGE SCALE GENOMIC DNA]</scope>
    <source>
        <strain evidence="1 2">848</strain>
    </source>
</reference>
<dbReference type="InterPro" id="IPR021879">
    <property type="entry name" value="VC2046_fam"/>
</dbReference>
<dbReference type="Proteomes" id="UP000013526">
    <property type="component" value="Unassembled WGS sequence"/>
</dbReference>